<dbReference type="RefSeq" id="XP_015405353.1">
    <property type="nucleotide sequence ID" value="XM_015552855.1"/>
</dbReference>
<protein>
    <submittedName>
        <fullName evidence="1">Uncharacterized protein</fullName>
    </submittedName>
</protein>
<comment type="caution">
    <text evidence="1">The sequence shown here is derived from an EMBL/GenBank/DDBJ whole genome shotgun (WGS) entry which is preliminary data.</text>
</comment>
<proteinExistence type="predicted"/>
<dbReference type="Proteomes" id="UP000037505">
    <property type="component" value="Unassembled WGS sequence"/>
</dbReference>
<organism evidence="1 2">
    <name type="scientific">Aspergillus nomiae NRRL (strain ATCC 15546 / NRRL 13137 / CBS 260.88 / M93)</name>
    <dbReference type="NCBI Taxonomy" id="1509407"/>
    <lineage>
        <taxon>Eukaryota</taxon>
        <taxon>Fungi</taxon>
        <taxon>Dikarya</taxon>
        <taxon>Ascomycota</taxon>
        <taxon>Pezizomycotina</taxon>
        <taxon>Eurotiomycetes</taxon>
        <taxon>Eurotiomycetidae</taxon>
        <taxon>Eurotiales</taxon>
        <taxon>Aspergillaceae</taxon>
        <taxon>Aspergillus</taxon>
        <taxon>Aspergillus subgen. Circumdati</taxon>
    </lineage>
</organism>
<reference evidence="1 2" key="1">
    <citation type="submission" date="2014-06" db="EMBL/GenBank/DDBJ databases">
        <title>The Genome of the Aflatoxigenic Filamentous Fungus Aspergillus nomius.</title>
        <authorList>
            <person name="Moore M.G."/>
            <person name="Shannon B.M."/>
            <person name="Brian M.M."/>
        </authorList>
    </citation>
    <scope>NUCLEOTIDE SEQUENCE [LARGE SCALE GENOMIC DNA]</scope>
    <source>
        <strain evidence="1 2">NRRL 13137</strain>
    </source>
</reference>
<evidence type="ECO:0000313" key="2">
    <source>
        <dbReference type="Proteomes" id="UP000037505"/>
    </source>
</evidence>
<accession>A0A0L1IYG8</accession>
<feature type="non-terminal residue" evidence="1">
    <location>
        <position position="1"/>
    </location>
</feature>
<sequence length="135" mass="15014">LIKAVKLSDQVSQRDGQCVITAQVNVQARVSGWNLLGNRTSLPTCSGKYIPKPRIRVFLEAFLLKPWIDYTDIQYDHSTRTAEKHLGRILVGAGVIQGGIAAANNLTAKQFLDMLQILFSAVGGFETRRYRSRVP</sequence>
<gene>
    <name evidence="1" type="ORF">ANOM_007599</name>
</gene>
<evidence type="ECO:0000313" key="1">
    <source>
        <dbReference type="EMBL" id="KNG84430.1"/>
    </source>
</evidence>
<name>A0A0L1IYG8_ASPN3</name>
<dbReference type="EMBL" id="JNOM01000208">
    <property type="protein sequence ID" value="KNG84430.1"/>
    <property type="molecule type" value="Genomic_DNA"/>
</dbReference>
<keyword evidence="2" id="KW-1185">Reference proteome</keyword>
<dbReference type="AlphaFoldDB" id="A0A0L1IYG8"/>
<dbReference type="GeneID" id="26809403"/>